<evidence type="ECO:0000256" key="2">
    <source>
        <dbReference type="SAM" id="Phobius"/>
    </source>
</evidence>
<evidence type="ECO:0000256" key="1">
    <source>
        <dbReference type="SAM" id="MobiDB-lite"/>
    </source>
</evidence>
<feature type="transmembrane region" description="Helical" evidence="2">
    <location>
        <begin position="117"/>
        <end position="136"/>
    </location>
</feature>
<dbReference type="WBParaSite" id="PTRK_0001131800.1">
    <property type="protein sequence ID" value="PTRK_0001131800.1"/>
    <property type="gene ID" value="PTRK_0001131800"/>
</dbReference>
<evidence type="ECO:0000313" key="4">
    <source>
        <dbReference type="WBParaSite" id="PTRK_0001131800.1"/>
    </source>
</evidence>
<name>A0A0N4ZS36_PARTI</name>
<keyword evidence="2" id="KW-0812">Transmembrane</keyword>
<feature type="compositionally biased region" description="Acidic residues" evidence="1">
    <location>
        <begin position="169"/>
        <end position="182"/>
    </location>
</feature>
<keyword evidence="2" id="KW-0472">Membrane</keyword>
<keyword evidence="2" id="KW-1133">Transmembrane helix</keyword>
<sequence length="197" mass="22804">MWFLSELVHILKLENSLSDEMSELKEKAELVATGKESFTLQKMFLFDSFVSLCYAIICFSFPAQILKFTFNKPGQLDSFHKLYCRYYGAYMLFPAVMSIVAFTQSIKHQKSYIIQRAITQTLIFTIHVIGHWGLNIYSPNHITPFMISGFYITFILSIYFRVRSREEEPSNEESYAETDYDSDGGNVSNDGKKLKTN</sequence>
<dbReference type="Proteomes" id="UP000038045">
    <property type="component" value="Unplaced"/>
</dbReference>
<evidence type="ECO:0000313" key="3">
    <source>
        <dbReference type="Proteomes" id="UP000038045"/>
    </source>
</evidence>
<keyword evidence="3" id="KW-1185">Reference proteome</keyword>
<organism evidence="3 4">
    <name type="scientific">Parastrongyloides trichosuri</name>
    <name type="common">Possum-specific nematode worm</name>
    <dbReference type="NCBI Taxonomy" id="131310"/>
    <lineage>
        <taxon>Eukaryota</taxon>
        <taxon>Metazoa</taxon>
        <taxon>Ecdysozoa</taxon>
        <taxon>Nematoda</taxon>
        <taxon>Chromadorea</taxon>
        <taxon>Rhabditida</taxon>
        <taxon>Tylenchina</taxon>
        <taxon>Panagrolaimomorpha</taxon>
        <taxon>Strongyloidoidea</taxon>
        <taxon>Strongyloididae</taxon>
        <taxon>Parastrongyloides</taxon>
    </lineage>
</organism>
<dbReference type="AlphaFoldDB" id="A0A0N4ZS36"/>
<feature type="region of interest" description="Disordered" evidence="1">
    <location>
        <begin position="167"/>
        <end position="197"/>
    </location>
</feature>
<feature type="transmembrane region" description="Helical" evidence="2">
    <location>
        <begin position="44"/>
        <end position="66"/>
    </location>
</feature>
<feature type="transmembrane region" description="Helical" evidence="2">
    <location>
        <begin position="86"/>
        <end position="105"/>
    </location>
</feature>
<accession>A0A0N4ZS36</accession>
<proteinExistence type="predicted"/>
<protein>
    <submittedName>
        <fullName evidence="4">Transmembrane protein</fullName>
    </submittedName>
</protein>
<feature type="transmembrane region" description="Helical" evidence="2">
    <location>
        <begin position="142"/>
        <end position="160"/>
    </location>
</feature>
<reference evidence="4" key="1">
    <citation type="submission" date="2017-02" db="UniProtKB">
        <authorList>
            <consortium name="WormBaseParasite"/>
        </authorList>
    </citation>
    <scope>IDENTIFICATION</scope>
</reference>